<proteinExistence type="predicted"/>
<comment type="caution">
    <text evidence="1">The sequence shown here is derived from an EMBL/GenBank/DDBJ whole genome shotgun (WGS) entry which is preliminary data.</text>
</comment>
<feature type="non-terminal residue" evidence="1">
    <location>
        <position position="86"/>
    </location>
</feature>
<feature type="non-terminal residue" evidence="1">
    <location>
        <position position="1"/>
    </location>
</feature>
<reference evidence="1" key="1">
    <citation type="journal article" date="2023" name="IScience">
        <title>Live-bearing cockroach genome reveals convergent evolutionary mechanisms linked to viviparity in insects and beyond.</title>
        <authorList>
            <person name="Fouks B."/>
            <person name="Harrison M.C."/>
            <person name="Mikhailova A.A."/>
            <person name="Marchal E."/>
            <person name="English S."/>
            <person name="Carruthers M."/>
            <person name="Jennings E.C."/>
            <person name="Chiamaka E.L."/>
            <person name="Frigard R.A."/>
            <person name="Pippel M."/>
            <person name="Attardo G.M."/>
            <person name="Benoit J.B."/>
            <person name="Bornberg-Bauer E."/>
            <person name="Tobe S.S."/>
        </authorList>
    </citation>
    <scope>NUCLEOTIDE SEQUENCE</scope>
    <source>
        <strain evidence="1">Stay&amp;Tobe</strain>
    </source>
</reference>
<accession>A0AAD8EJ45</accession>
<keyword evidence="2" id="KW-1185">Reference proteome</keyword>
<dbReference type="Proteomes" id="UP001233999">
    <property type="component" value="Unassembled WGS sequence"/>
</dbReference>
<name>A0AAD8EJ45_DIPPU</name>
<dbReference type="EMBL" id="JASPKZ010003849">
    <property type="protein sequence ID" value="KAJ9592046.1"/>
    <property type="molecule type" value="Genomic_DNA"/>
</dbReference>
<evidence type="ECO:0000313" key="2">
    <source>
        <dbReference type="Proteomes" id="UP001233999"/>
    </source>
</evidence>
<evidence type="ECO:0000313" key="1">
    <source>
        <dbReference type="EMBL" id="KAJ9592046.1"/>
    </source>
</evidence>
<sequence>ETTYSILKIHFKFHSLLDNWFRYTETCEFQLLNNCSRVKHASSVNMTWDANILRLMCNCRAMSSPAVLDLLLVYPRSLFHIVYNCS</sequence>
<reference evidence="1" key="2">
    <citation type="submission" date="2023-05" db="EMBL/GenBank/DDBJ databases">
        <authorList>
            <person name="Fouks B."/>
        </authorList>
    </citation>
    <scope>NUCLEOTIDE SEQUENCE</scope>
    <source>
        <strain evidence="1">Stay&amp;Tobe</strain>
        <tissue evidence="1">Testes</tissue>
    </source>
</reference>
<gene>
    <name evidence="1" type="ORF">L9F63_001425</name>
</gene>
<organism evidence="1 2">
    <name type="scientific">Diploptera punctata</name>
    <name type="common">Pacific beetle cockroach</name>
    <dbReference type="NCBI Taxonomy" id="6984"/>
    <lineage>
        <taxon>Eukaryota</taxon>
        <taxon>Metazoa</taxon>
        <taxon>Ecdysozoa</taxon>
        <taxon>Arthropoda</taxon>
        <taxon>Hexapoda</taxon>
        <taxon>Insecta</taxon>
        <taxon>Pterygota</taxon>
        <taxon>Neoptera</taxon>
        <taxon>Polyneoptera</taxon>
        <taxon>Dictyoptera</taxon>
        <taxon>Blattodea</taxon>
        <taxon>Blaberoidea</taxon>
        <taxon>Blaberidae</taxon>
        <taxon>Diplopterinae</taxon>
        <taxon>Diploptera</taxon>
    </lineage>
</organism>
<dbReference type="AlphaFoldDB" id="A0AAD8EJ45"/>
<protein>
    <submittedName>
        <fullName evidence="1">Uncharacterized protein</fullName>
    </submittedName>
</protein>